<comment type="subcellular location">
    <subcellularLocation>
        <location evidence="1">Nucleus</location>
    </subcellularLocation>
</comment>
<dbReference type="SMART" id="SM00674">
    <property type="entry name" value="CENPB"/>
    <property type="match status" value="1"/>
</dbReference>
<organism evidence="4 5">
    <name type="scientific">Cordylochernes scorpioides</name>
    <dbReference type="NCBI Taxonomy" id="51811"/>
    <lineage>
        <taxon>Eukaryota</taxon>
        <taxon>Metazoa</taxon>
        <taxon>Ecdysozoa</taxon>
        <taxon>Arthropoda</taxon>
        <taxon>Chelicerata</taxon>
        <taxon>Arachnida</taxon>
        <taxon>Pseudoscorpiones</taxon>
        <taxon>Cheliferoidea</taxon>
        <taxon>Chernetidae</taxon>
        <taxon>Cordylochernes</taxon>
    </lineage>
</organism>
<feature type="domain" description="HTH CENPB-type" evidence="3">
    <location>
        <begin position="1"/>
        <end position="69"/>
    </location>
</feature>
<proteinExistence type="predicted"/>
<keyword evidence="2" id="KW-0238">DNA-binding</keyword>
<protein>
    <recommendedName>
        <fullName evidence="3">HTH CENPB-type domain-containing protein</fullName>
    </recommendedName>
</protein>
<dbReference type="PANTHER" id="PTHR19303">
    <property type="entry name" value="TRANSPOSON"/>
    <property type="match status" value="1"/>
</dbReference>
<evidence type="ECO:0000313" key="5">
    <source>
        <dbReference type="Proteomes" id="UP001235939"/>
    </source>
</evidence>
<dbReference type="Proteomes" id="UP001235939">
    <property type="component" value="Chromosome 11"/>
</dbReference>
<evidence type="ECO:0000313" key="4">
    <source>
        <dbReference type="EMBL" id="UYV74046.1"/>
    </source>
</evidence>
<evidence type="ECO:0000256" key="1">
    <source>
        <dbReference type="ARBA" id="ARBA00004123"/>
    </source>
</evidence>
<dbReference type="Pfam" id="PF03221">
    <property type="entry name" value="HTH_Tnp_Tc5"/>
    <property type="match status" value="1"/>
</dbReference>
<evidence type="ECO:0000259" key="3">
    <source>
        <dbReference type="PROSITE" id="PS51253"/>
    </source>
</evidence>
<dbReference type="PANTHER" id="PTHR19303:SF16">
    <property type="entry name" value="JERKY PROTEIN HOMOLOG-LIKE"/>
    <property type="match status" value="1"/>
</dbReference>
<evidence type="ECO:0000256" key="2">
    <source>
        <dbReference type="ARBA" id="ARBA00023125"/>
    </source>
</evidence>
<dbReference type="Gene3D" id="1.10.10.60">
    <property type="entry name" value="Homeodomain-like"/>
    <property type="match status" value="1"/>
</dbReference>
<dbReference type="InterPro" id="IPR050863">
    <property type="entry name" value="CenT-Element_Derived"/>
</dbReference>
<dbReference type="InterPro" id="IPR006600">
    <property type="entry name" value="HTH_CenpB_DNA-bd_dom"/>
</dbReference>
<accession>A0ABY6KYT9</accession>
<name>A0ABY6KYT9_9ARAC</name>
<reference evidence="4 5" key="1">
    <citation type="submission" date="2022-01" db="EMBL/GenBank/DDBJ databases">
        <title>A chromosomal length assembly of Cordylochernes scorpioides.</title>
        <authorList>
            <person name="Zeh D."/>
            <person name="Zeh J."/>
        </authorList>
    </citation>
    <scope>NUCLEOTIDE SEQUENCE [LARGE SCALE GENOMIC DNA]</scope>
    <source>
        <strain evidence="4">IN4F17</strain>
        <tissue evidence="4">Whole Body</tissue>
    </source>
</reference>
<sequence length="96" mass="11038">MKMAEKKDLDAAVYTWFMQLRSQGQPISGPLISEKALEMNEKIGGNPDFKASTSWLMCFKSRHGIRQLDIQCEKLSANTEAKHFKESVTLMIRPRY</sequence>
<dbReference type="InterPro" id="IPR009057">
    <property type="entry name" value="Homeodomain-like_sf"/>
</dbReference>
<dbReference type="SUPFAM" id="SSF46689">
    <property type="entry name" value="Homeodomain-like"/>
    <property type="match status" value="1"/>
</dbReference>
<dbReference type="EMBL" id="CP092873">
    <property type="protein sequence ID" value="UYV74046.1"/>
    <property type="molecule type" value="Genomic_DNA"/>
</dbReference>
<gene>
    <name evidence="4" type="ORF">LAZ67_11001968</name>
</gene>
<keyword evidence="5" id="KW-1185">Reference proteome</keyword>
<dbReference type="PROSITE" id="PS51253">
    <property type="entry name" value="HTH_CENPB"/>
    <property type="match status" value="1"/>
</dbReference>